<dbReference type="EMBL" id="JACMRX010000006">
    <property type="protein sequence ID" value="KAF7988057.1"/>
    <property type="molecule type" value="Genomic_DNA"/>
</dbReference>
<dbReference type="Proteomes" id="UP000639338">
    <property type="component" value="Unassembled WGS sequence"/>
</dbReference>
<comment type="caution">
    <text evidence="2">The sequence shown here is derived from an EMBL/GenBank/DDBJ whole genome shotgun (WGS) entry which is preliminary data.</text>
</comment>
<accession>A0A834XM38</accession>
<sequence>MCLDGIDKACQGEESQVLFRKYKIMKNQTYVWKRYPVIRLNFCTTVTTKERLTLSSSRSSRSTLSSSSLSSSSSFSSSSSSSSSLSILSILSI</sequence>
<proteinExistence type="predicted"/>
<evidence type="ECO:0000313" key="3">
    <source>
        <dbReference type="Proteomes" id="UP000639338"/>
    </source>
</evidence>
<keyword evidence="3" id="KW-1185">Reference proteome</keyword>
<feature type="compositionally biased region" description="Low complexity" evidence="1">
    <location>
        <begin position="53"/>
        <end position="93"/>
    </location>
</feature>
<evidence type="ECO:0000256" key="1">
    <source>
        <dbReference type="SAM" id="MobiDB-lite"/>
    </source>
</evidence>
<organism evidence="2 3">
    <name type="scientific">Aphidius gifuensis</name>
    <name type="common">Parasitoid wasp</name>
    <dbReference type="NCBI Taxonomy" id="684658"/>
    <lineage>
        <taxon>Eukaryota</taxon>
        <taxon>Metazoa</taxon>
        <taxon>Ecdysozoa</taxon>
        <taxon>Arthropoda</taxon>
        <taxon>Hexapoda</taxon>
        <taxon>Insecta</taxon>
        <taxon>Pterygota</taxon>
        <taxon>Neoptera</taxon>
        <taxon>Endopterygota</taxon>
        <taxon>Hymenoptera</taxon>
        <taxon>Apocrita</taxon>
        <taxon>Ichneumonoidea</taxon>
        <taxon>Braconidae</taxon>
        <taxon>Aphidiinae</taxon>
        <taxon>Aphidius</taxon>
    </lineage>
</organism>
<feature type="region of interest" description="Disordered" evidence="1">
    <location>
        <begin position="51"/>
        <end position="93"/>
    </location>
</feature>
<dbReference type="AlphaFoldDB" id="A0A834XM38"/>
<protein>
    <submittedName>
        <fullName evidence="2">Uncharacterized protein</fullName>
    </submittedName>
</protein>
<evidence type="ECO:0000313" key="2">
    <source>
        <dbReference type="EMBL" id="KAF7988057.1"/>
    </source>
</evidence>
<name>A0A834XM38_APHGI</name>
<gene>
    <name evidence="2" type="ORF">HCN44_007551</name>
</gene>
<reference evidence="2 3" key="1">
    <citation type="submission" date="2020-08" db="EMBL/GenBank/DDBJ databases">
        <title>Aphidius gifuensis genome sequencing and assembly.</title>
        <authorList>
            <person name="Du Z."/>
        </authorList>
    </citation>
    <scope>NUCLEOTIDE SEQUENCE [LARGE SCALE GENOMIC DNA]</scope>
    <source>
        <strain evidence="2">YNYX2018</strain>
        <tissue evidence="2">Adults</tissue>
    </source>
</reference>